<evidence type="ECO:0000256" key="3">
    <source>
        <dbReference type="ARBA" id="ARBA00022801"/>
    </source>
</evidence>
<feature type="non-terminal residue" evidence="13">
    <location>
        <position position="223"/>
    </location>
</feature>
<reference evidence="13" key="1">
    <citation type="journal article" date="2014" name="Front. Microbiol.">
        <title>High frequency of phylogenetically diverse reductive dehalogenase-homologous genes in deep subseafloor sedimentary metagenomes.</title>
        <authorList>
            <person name="Kawai M."/>
            <person name="Futagami T."/>
            <person name="Toyoda A."/>
            <person name="Takaki Y."/>
            <person name="Nishi S."/>
            <person name="Hori S."/>
            <person name="Arai W."/>
            <person name="Tsubouchi T."/>
            <person name="Morono Y."/>
            <person name="Uchiyama I."/>
            <person name="Ito T."/>
            <person name="Fujiyama A."/>
            <person name="Inagaki F."/>
            <person name="Takami H."/>
        </authorList>
    </citation>
    <scope>NUCLEOTIDE SEQUENCE</scope>
    <source>
        <strain evidence="13">Expedition CK06-06</strain>
    </source>
</reference>
<evidence type="ECO:0000256" key="4">
    <source>
        <dbReference type="ARBA" id="ARBA00022806"/>
    </source>
</evidence>
<keyword evidence="7" id="KW-0413">Isomerase</keyword>
<dbReference type="CDD" id="cd17932">
    <property type="entry name" value="DEXQc_UvrD"/>
    <property type="match status" value="1"/>
</dbReference>
<evidence type="ECO:0000256" key="2">
    <source>
        <dbReference type="ARBA" id="ARBA00022741"/>
    </source>
</evidence>
<sequence length="223" mass="25451">MLDAISTLKNKLIDAESFKNKADDFFSKTLAGIYLGYQRILSERNGLDFDDLLMKTAFLLQDCPDVCRELGNRFKFLLIDEYQDTNHAQYKIAKALVSQHNNICATGDPDQSIYRWRGADIRNILAFEKDWPNATIVKLEENFRSTANILALADNLIAFNRNRKEKKLVPTKPPAGEVIVVVFEDETEEAQAVARHIKELTEKGVCLKDMAVFYRVNAMSRVL</sequence>
<dbReference type="InterPro" id="IPR027417">
    <property type="entry name" value="P-loop_NTPase"/>
</dbReference>
<keyword evidence="3" id="KW-0378">Hydrolase</keyword>
<dbReference type="SUPFAM" id="SSF52540">
    <property type="entry name" value="P-loop containing nucleoside triphosphate hydrolases"/>
    <property type="match status" value="1"/>
</dbReference>
<evidence type="ECO:0000256" key="6">
    <source>
        <dbReference type="ARBA" id="ARBA00023125"/>
    </source>
</evidence>
<dbReference type="GO" id="GO:0000725">
    <property type="term" value="P:recombinational repair"/>
    <property type="evidence" value="ECO:0007669"/>
    <property type="project" value="TreeGrafter"/>
</dbReference>
<dbReference type="InterPro" id="IPR014017">
    <property type="entry name" value="DNA_helicase_UvrD-like_C"/>
</dbReference>
<evidence type="ECO:0000256" key="7">
    <source>
        <dbReference type="ARBA" id="ARBA00023235"/>
    </source>
</evidence>
<dbReference type="Pfam" id="PF13361">
    <property type="entry name" value="UvrD_C"/>
    <property type="match status" value="1"/>
</dbReference>
<organism evidence="13">
    <name type="scientific">marine sediment metagenome</name>
    <dbReference type="NCBI Taxonomy" id="412755"/>
    <lineage>
        <taxon>unclassified sequences</taxon>
        <taxon>metagenomes</taxon>
        <taxon>ecological metagenomes</taxon>
    </lineage>
</organism>
<dbReference type="Gene3D" id="3.40.50.300">
    <property type="entry name" value="P-loop containing nucleotide triphosphate hydrolases"/>
    <property type="match status" value="2"/>
</dbReference>
<evidence type="ECO:0000259" key="11">
    <source>
        <dbReference type="PROSITE" id="PS51198"/>
    </source>
</evidence>
<dbReference type="AlphaFoldDB" id="X1R0X4"/>
<name>X1R0X4_9ZZZZ</name>
<dbReference type="PANTHER" id="PTHR11070:SF2">
    <property type="entry name" value="ATP-DEPENDENT DNA HELICASE SRS2"/>
    <property type="match status" value="1"/>
</dbReference>
<dbReference type="GO" id="GO:0003677">
    <property type="term" value="F:DNA binding"/>
    <property type="evidence" value="ECO:0007669"/>
    <property type="project" value="UniProtKB-KW"/>
</dbReference>
<keyword evidence="6" id="KW-0238">DNA-binding</keyword>
<dbReference type="GO" id="GO:0016787">
    <property type="term" value="F:hydrolase activity"/>
    <property type="evidence" value="ECO:0007669"/>
    <property type="project" value="UniProtKB-KW"/>
</dbReference>
<comment type="catalytic activity">
    <reaction evidence="10">
        <text>ATP + H2O = ADP + phosphate + H(+)</text>
        <dbReference type="Rhea" id="RHEA:13065"/>
        <dbReference type="ChEBI" id="CHEBI:15377"/>
        <dbReference type="ChEBI" id="CHEBI:15378"/>
        <dbReference type="ChEBI" id="CHEBI:30616"/>
        <dbReference type="ChEBI" id="CHEBI:43474"/>
        <dbReference type="ChEBI" id="CHEBI:456216"/>
        <dbReference type="EC" id="5.6.2.4"/>
    </reaction>
</comment>
<protein>
    <recommendedName>
        <fullName evidence="9">DNA 3'-5' helicase</fullName>
        <ecNumber evidence="9">5.6.2.4</ecNumber>
    </recommendedName>
</protein>
<dbReference type="InterPro" id="IPR000212">
    <property type="entry name" value="DNA_helicase_UvrD/REP"/>
</dbReference>
<dbReference type="Gene3D" id="1.10.10.160">
    <property type="match status" value="1"/>
</dbReference>
<dbReference type="GO" id="GO:0033202">
    <property type="term" value="C:DNA helicase complex"/>
    <property type="evidence" value="ECO:0007669"/>
    <property type="project" value="TreeGrafter"/>
</dbReference>
<keyword evidence="2" id="KW-0547">Nucleotide-binding</keyword>
<feature type="domain" description="UvrD-like helicase ATP-binding" evidence="11">
    <location>
        <begin position="1"/>
        <end position="146"/>
    </location>
</feature>
<keyword evidence="5" id="KW-0067">ATP-binding</keyword>
<dbReference type="EC" id="5.6.2.4" evidence="9"/>
<gene>
    <name evidence="13" type="ORF">S12H4_04808</name>
</gene>
<dbReference type="GO" id="GO:0005524">
    <property type="term" value="F:ATP binding"/>
    <property type="evidence" value="ECO:0007669"/>
    <property type="project" value="UniProtKB-KW"/>
</dbReference>
<dbReference type="PROSITE" id="PS51198">
    <property type="entry name" value="UVRD_HELICASE_ATP_BIND"/>
    <property type="match status" value="1"/>
</dbReference>
<dbReference type="PROSITE" id="PS51217">
    <property type="entry name" value="UVRD_HELICASE_CTER"/>
    <property type="match status" value="1"/>
</dbReference>
<keyword evidence="4" id="KW-0347">Helicase</keyword>
<proteinExistence type="inferred from homology"/>
<dbReference type="Pfam" id="PF00580">
    <property type="entry name" value="UvrD-helicase"/>
    <property type="match status" value="1"/>
</dbReference>
<dbReference type="GO" id="GO:0043138">
    <property type="term" value="F:3'-5' DNA helicase activity"/>
    <property type="evidence" value="ECO:0007669"/>
    <property type="project" value="UniProtKB-EC"/>
</dbReference>
<comment type="similarity">
    <text evidence="1">Belongs to the helicase family. UvrD subfamily.</text>
</comment>
<dbReference type="InterPro" id="IPR014016">
    <property type="entry name" value="UvrD-like_ATP-bd"/>
</dbReference>
<feature type="domain" description="UvrD-like helicase C-terminal" evidence="12">
    <location>
        <begin position="147"/>
        <end position="223"/>
    </location>
</feature>
<evidence type="ECO:0000256" key="5">
    <source>
        <dbReference type="ARBA" id="ARBA00022840"/>
    </source>
</evidence>
<dbReference type="GO" id="GO:0005829">
    <property type="term" value="C:cytosol"/>
    <property type="evidence" value="ECO:0007669"/>
    <property type="project" value="TreeGrafter"/>
</dbReference>
<comment type="caution">
    <text evidence="13">The sequence shown here is derived from an EMBL/GenBank/DDBJ whole genome shotgun (WGS) entry which is preliminary data.</text>
</comment>
<dbReference type="InterPro" id="IPR013986">
    <property type="entry name" value="DExx_box_DNA_helicase_dom_sf"/>
</dbReference>
<accession>X1R0X4</accession>
<evidence type="ECO:0000259" key="12">
    <source>
        <dbReference type="PROSITE" id="PS51217"/>
    </source>
</evidence>
<dbReference type="EMBL" id="BARW01001526">
    <property type="protein sequence ID" value="GAI60741.1"/>
    <property type="molecule type" value="Genomic_DNA"/>
</dbReference>
<evidence type="ECO:0000313" key="13">
    <source>
        <dbReference type="EMBL" id="GAI60741.1"/>
    </source>
</evidence>
<evidence type="ECO:0000256" key="10">
    <source>
        <dbReference type="ARBA" id="ARBA00048988"/>
    </source>
</evidence>
<dbReference type="PANTHER" id="PTHR11070">
    <property type="entry name" value="UVRD / RECB / PCRA DNA HELICASE FAMILY MEMBER"/>
    <property type="match status" value="1"/>
</dbReference>
<evidence type="ECO:0000256" key="8">
    <source>
        <dbReference type="ARBA" id="ARBA00034617"/>
    </source>
</evidence>
<comment type="catalytic activity">
    <reaction evidence="8">
        <text>Couples ATP hydrolysis with the unwinding of duplex DNA by translocating in the 3'-5' direction.</text>
        <dbReference type="EC" id="5.6.2.4"/>
    </reaction>
</comment>
<evidence type="ECO:0000256" key="1">
    <source>
        <dbReference type="ARBA" id="ARBA00009922"/>
    </source>
</evidence>
<evidence type="ECO:0000256" key="9">
    <source>
        <dbReference type="ARBA" id="ARBA00034808"/>
    </source>
</evidence>